<dbReference type="InterPro" id="IPR038770">
    <property type="entry name" value="Na+/solute_symporter_sf"/>
</dbReference>
<dbReference type="GO" id="GO:0016020">
    <property type="term" value="C:membrane"/>
    <property type="evidence" value="ECO:0007669"/>
    <property type="project" value="UniProtKB-SubCell"/>
</dbReference>
<keyword evidence="6 7" id="KW-0472">Membrane</keyword>
<keyword evidence="9" id="KW-1185">Reference proteome</keyword>
<organism evidence="8 9">
    <name type="scientific">Bambusicola thoracicus</name>
    <name type="common">Chinese bamboo-partridge</name>
    <name type="synonym">Perdix thoracica</name>
    <dbReference type="NCBI Taxonomy" id="9083"/>
    <lineage>
        <taxon>Eukaryota</taxon>
        <taxon>Metazoa</taxon>
        <taxon>Chordata</taxon>
        <taxon>Craniata</taxon>
        <taxon>Vertebrata</taxon>
        <taxon>Euteleostomi</taxon>
        <taxon>Archelosauria</taxon>
        <taxon>Archosauria</taxon>
        <taxon>Dinosauria</taxon>
        <taxon>Saurischia</taxon>
        <taxon>Theropoda</taxon>
        <taxon>Coelurosauria</taxon>
        <taxon>Aves</taxon>
        <taxon>Neognathae</taxon>
        <taxon>Galloanserae</taxon>
        <taxon>Galliformes</taxon>
        <taxon>Phasianidae</taxon>
        <taxon>Perdicinae</taxon>
        <taxon>Bambusicola</taxon>
    </lineage>
</organism>
<dbReference type="InterPro" id="IPR004710">
    <property type="entry name" value="Bilac:Na_transpt"/>
</dbReference>
<protein>
    <submittedName>
        <fullName evidence="8">Uncharacterized protein</fullName>
    </submittedName>
</protein>
<dbReference type="InterPro" id="IPR002657">
    <property type="entry name" value="BilAc:Na_symport/Acr3"/>
</dbReference>
<comment type="similarity">
    <text evidence="2">Belongs to the bile acid:sodium symporter (BASS) (TC 2.A.28) family.</text>
</comment>
<dbReference type="EMBL" id="PPHD01070282">
    <property type="protein sequence ID" value="POI21363.1"/>
    <property type="molecule type" value="Genomic_DNA"/>
</dbReference>
<accession>A0A2P4SB88</accession>
<reference evidence="8 9" key="1">
    <citation type="submission" date="2018-01" db="EMBL/GenBank/DDBJ databases">
        <title>Comparison of the Chinese Bamboo Partridge and Red Junglefowl genome sequences highlights the importance of demography in genome evolution.</title>
        <authorList>
            <person name="Tiley G.P."/>
            <person name="Kimball R.T."/>
            <person name="Braun E.L."/>
            <person name="Burleigh J.G."/>
        </authorList>
    </citation>
    <scope>NUCLEOTIDE SEQUENCE [LARGE SCALE GENOMIC DNA]</scope>
    <source>
        <strain evidence="8">RTK389</strain>
        <tissue evidence="8">Blood</tissue>
    </source>
</reference>
<dbReference type="OrthoDB" id="203097at2759"/>
<evidence type="ECO:0000256" key="1">
    <source>
        <dbReference type="ARBA" id="ARBA00004141"/>
    </source>
</evidence>
<evidence type="ECO:0000313" key="8">
    <source>
        <dbReference type="EMBL" id="POI21363.1"/>
    </source>
</evidence>
<keyword evidence="4" id="KW-0769">Symport</keyword>
<evidence type="ECO:0000256" key="7">
    <source>
        <dbReference type="SAM" id="Phobius"/>
    </source>
</evidence>
<evidence type="ECO:0000256" key="2">
    <source>
        <dbReference type="ARBA" id="ARBA00006528"/>
    </source>
</evidence>
<keyword evidence="3 7" id="KW-0812">Transmembrane</keyword>
<dbReference type="PANTHER" id="PTHR10361:SF40">
    <property type="entry name" value="HEPATIC SODIUM_BILE ACID COTRANSPORTER"/>
    <property type="match status" value="1"/>
</dbReference>
<feature type="transmembrane region" description="Helical" evidence="7">
    <location>
        <begin position="40"/>
        <end position="64"/>
    </location>
</feature>
<dbReference type="PANTHER" id="PTHR10361">
    <property type="entry name" value="SODIUM-BILE ACID COTRANSPORTER"/>
    <property type="match status" value="1"/>
</dbReference>
<name>A0A2P4SB88_BAMTH</name>
<evidence type="ECO:0000256" key="5">
    <source>
        <dbReference type="ARBA" id="ARBA00022989"/>
    </source>
</evidence>
<dbReference type="Pfam" id="PF01758">
    <property type="entry name" value="SBF"/>
    <property type="match status" value="1"/>
</dbReference>
<keyword evidence="4" id="KW-0813">Transport</keyword>
<evidence type="ECO:0000256" key="3">
    <source>
        <dbReference type="ARBA" id="ARBA00022692"/>
    </source>
</evidence>
<gene>
    <name evidence="8" type="ORF">CIB84_014891</name>
</gene>
<feature type="transmembrane region" description="Helical" evidence="7">
    <location>
        <begin position="76"/>
        <end position="98"/>
    </location>
</feature>
<keyword evidence="5 7" id="KW-1133">Transmembrane helix</keyword>
<dbReference type="Proteomes" id="UP000237246">
    <property type="component" value="Unassembled WGS sequence"/>
</dbReference>
<dbReference type="AlphaFoldDB" id="A0A2P4SB88"/>
<sequence length="126" mass="13427">MSTFKGASESPELWSPAHPQSTFLTSTAPPFALSQQASDIALNAILIVVLFIIMVSLGCTMEIAKITMHFRNPKGIAIAVVSQYGIMPLTAFALGKLFQLGSTVPGHPHLGLRLSGETSQTSPILY</sequence>
<dbReference type="GO" id="GO:0008508">
    <property type="term" value="F:bile acid:sodium symporter activity"/>
    <property type="evidence" value="ECO:0007669"/>
    <property type="project" value="TreeGrafter"/>
</dbReference>
<evidence type="ECO:0000313" key="9">
    <source>
        <dbReference type="Proteomes" id="UP000237246"/>
    </source>
</evidence>
<dbReference type="Gene3D" id="1.20.1530.20">
    <property type="match status" value="1"/>
</dbReference>
<proteinExistence type="inferred from homology"/>
<comment type="caution">
    <text evidence="8">The sequence shown here is derived from an EMBL/GenBank/DDBJ whole genome shotgun (WGS) entry which is preliminary data.</text>
</comment>
<comment type="subcellular location">
    <subcellularLocation>
        <location evidence="1">Membrane</location>
        <topology evidence="1">Multi-pass membrane protein</topology>
    </subcellularLocation>
</comment>
<evidence type="ECO:0000256" key="6">
    <source>
        <dbReference type="ARBA" id="ARBA00023136"/>
    </source>
</evidence>
<evidence type="ECO:0000256" key="4">
    <source>
        <dbReference type="ARBA" id="ARBA00022847"/>
    </source>
</evidence>